<name>A0A0K9Q145_ZOSMR</name>
<gene>
    <name evidence="6" type="ORF">ZOSMA_11G00390</name>
</gene>
<feature type="region of interest" description="Disordered" evidence="4">
    <location>
        <begin position="253"/>
        <end position="303"/>
    </location>
</feature>
<comment type="subcellular location">
    <subcellularLocation>
        <location evidence="1 3">Nucleus</location>
    </subcellularLocation>
</comment>
<sequence length="407" mass="44207">MSSSYFSGAGSHPYVLDMELVKTASPVSRSTQSSSTLSDSTTSSVPLAISTKKPRTQRKRPNQTCTEATALLAMIYPSIFSTKNLDKHCKLSAPKHPFFDTSELLPPFPTTLSHAESLHQTIQHIGREKPNSQAEALKSLNSNLRNSASSASSSSSSSWSLETEPSSIEWLDAESILDKEIGEGIDSIMGNLRCSEDTSTPTCTDLNHTTTDPFSGHHICRSFGFPMNLTTALRDNGNGDWWSSSPTVEMQNIVPNLKKNSTIPKKKKKNVKQLMTSQPTHNSNKKIPDKSASSSSTTSSSSSSTAKAVCLKPVLSLTLNYDGVIRDWSGHVFSEVADSVSPADIIAKLSDLDLLSEVAGSGGMRDASVLRYKEKRRTRLFSKKIRHQVKKVNTKLKPIAGGNGDKN</sequence>
<dbReference type="PANTHER" id="PTHR31874:SF10">
    <property type="entry name" value="PROTEIN CHLOROPLAST IMPORT APPARATUS 2"/>
    <property type="match status" value="1"/>
</dbReference>
<comment type="caution">
    <text evidence="6">The sequence shown here is derived from an EMBL/GenBank/DDBJ whole genome shotgun (WGS) entry which is preliminary data.</text>
</comment>
<organism evidence="6 7">
    <name type="scientific">Zostera marina</name>
    <name type="common">Eelgrass</name>
    <dbReference type="NCBI Taxonomy" id="29655"/>
    <lineage>
        <taxon>Eukaryota</taxon>
        <taxon>Viridiplantae</taxon>
        <taxon>Streptophyta</taxon>
        <taxon>Embryophyta</taxon>
        <taxon>Tracheophyta</taxon>
        <taxon>Spermatophyta</taxon>
        <taxon>Magnoliopsida</taxon>
        <taxon>Liliopsida</taxon>
        <taxon>Zosteraceae</taxon>
        <taxon>Zostera</taxon>
    </lineage>
</organism>
<dbReference type="EMBL" id="LFYR01000216">
    <property type="protein sequence ID" value="KMZ75018.1"/>
    <property type="molecule type" value="Genomic_DNA"/>
</dbReference>
<feature type="compositionally biased region" description="Basic residues" evidence="4">
    <location>
        <begin position="52"/>
        <end position="61"/>
    </location>
</feature>
<feature type="compositionally biased region" description="Low complexity" evidence="4">
    <location>
        <begin position="26"/>
        <end position="44"/>
    </location>
</feature>
<dbReference type="STRING" id="29655.A0A0K9Q145"/>
<dbReference type="InterPro" id="IPR052453">
    <property type="entry name" value="CONSTANS-like_ZF"/>
</dbReference>
<dbReference type="InterPro" id="IPR010402">
    <property type="entry name" value="CCT_domain"/>
</dbReference>
<dbReference type="OrthoDB" id="153872at2759"/>
<reference evidence="7" key="1">
    <citation type="journal article" date="2016" name="Nature">
        <title>The genome of the seagrass Zostera marina reveals angiosperm adaptation to the sea.</title>
        <authorList>
            <person name="Olsen J.L."/>
            <person name="Rouze P."/>
            <person name="Verhelst B."/>
            <person name="Lin Y.-C."/>
            <person name="Bayer T."/>
            <person name="Collen J."/>
            <person name="Dattolo E."/>
            <person name="De Paoli E."/>
            <person name="Dittami S."/>
            <person name="Maumus F."/>
            <person name="Michel G."/>
            <person name="Kersting A."/>
            <person name="Lauritano C."/>
            <person name="Lohaus R."/>
            <person name="Toepel M."/>
            <person name="Tonon T."/>
            <person name="Vanneste K."/>
            <person name="Amirebrahimi M."/>
            <person name="Brakel J."/>
            <person name="Bostroem C."/>
            <person name="Chovatia M."/>
            <person name="Grimwood J."/>
            <person name="Jenkins J.W."/>
            <person name="Jueterbock A."/>
            <person name="Mraz A."/>
            <person name="Stam W.T."/>
            <person name="Tice H."/>
            <person name="Bornberg-Bauer E."/>
            <person name="Green P.J."/>
            <person name="Pearson G.A."/>
            <person name="Procaccini G."/>
            <person name="Duarte C.M."/>
            <person name="Schmutz J."/>
            <person name="Reusch T.B.H."/>
            <person name="Van de Peer Y."/>
        </authorList>
    </citation>
    <scope>NUCLEOTIDE SEQUENCE [LARGE SCALE GENOMIC DNA]</scope>
    <source>
        <strain evidence="7">cv. Finnish</strain>
    </source>
</reference>
<dbReference type="PROSITE" id="PS51017">
    <property type="entry name" value="CCT"/>
    <property type="match status" value="1"/>
</dbReference>
<dbReference type="GO" id="GO:0005634">
    <property type="term" value="C:nucleus"/>
    <property type="evidence" value="ECO:0000318"/>
    <property type="project" value="GO_Central"/>
</dbReference>
<evidence type="ECO:0000256" key="4">
    <source>
        <dbReference type="SAM" id="MobiDB-lite"/>
    </source>
</evidence>
<dbReference type="GO" id="GO:0006355">
    <property type="term" value="P:regulation of DNA-templated transcription"/>
    <property type="evidence" value="ECO:0000318"/>
    <property type="project" value="GO_Central"/>
</dbReference>
<protein>
    <submittedName>
        <fullName evidence="6">Zinc finger protein CONSTANS-like protein</fullName>
    </submittedName>
</protein>
<keyword evidence="2 3" id="KW-0539">Nucleus</keyword>
<dbReference type="PANTHER" id="PTHR31874">
    <property type="entry name" value="CCT MOTIF FAMILY PROTEIN, EXPRESSED"/>
    <property type="match status" value="1"/>
</dbReference>
<dbReference type="OMA" id="RSGHHPM"/>
<evidence type="ECO:0000256" key="3">
    <source>
        <dbReference type="PROSITE-ProRule" id="PRU00357"/>
    </source>
</evidence>
<accession>A0A0K9Q145</accession>
<evidence type="ECO:0000259" key="5">
    <source>
        <dbReference type="PROSITE" id="PS51017"/>
    </source>
</evidence>
<evidence type="ECO:0000256" key="2">
    <source>
        <dbReference type="ARBA" id="ARBA00023242"/>
    </source>
</evidence>
<evidence type="ECO:0000313" key="6">
    <source>
        <dbReference type="EMBL" id="KMZ75018.1"/>
    </source>
</evidence>
<dbReference type="Proteomes" id="UP000036987">
    <property type="component" value="Unassembled WGS sequence"/>
</dbReference>
<proteinExistence type="predicted"/>
<evidence type="ECO:0000313" key="7">
    <source>
        <dbReference type="Proteomes" id="UP000036987"/>
    </source>
</evidence>
<evidence type="ECO:0000256" key="1">
    <source>
        <dbReference type="ARBA" id="ARBA00004123"/>
    </source>
</evidence>
<feature type="domain" description="CCT" evidence="5">
    <location>
        <begin position="365"/>
        <end position="407"/>
    </location>
</feature>
<feature type="compositionally biased region" description="Polar residues" evidence="4">
    <location>
        <begin position="273"/>
        <end position="282"/>
    </location>
</feature>
<keyword evidence="7" id="KW-1185">Reference proteome</keyword>
<dbReference type="AlphaFoldDB" id="A0A0K9Q145"/>
<feature type="region of interest" description="Disordered" evidence="4">
    <location>
        <begin position="26"/>
        <end position="63"/>
    </location>
</feature>
<feature type="compositionally biased region" description="Low complexity" evidence="4">
    <location>
        <begin position="291"/>
        <end position="303"/>
    </location>
</feature>